<dbReference type="Pfam" id="PF04020">
    <property type="entry name" value="Phage_holin_4_2"/>
    <property type="match status" value="1"/>
</dbReference>
<organism evidence="1 2">
    <name type="scientific">Capsulimonas corticalis</name>
    <dbReference type="NCBI Taxonomy" id="2219043"/>
    <lineage>
        <taxon>Bacteria</taxon>
        <taxon>Bacillati</taxon>
        <taxon>Armatimonadota</taxon>
        <taxon>Armatimonadia</taxon>
        <taxon>Capsulimonadales</taxon>
        <taxon>Capsulimonadaceae</taxon>
        <taxon>Capsulimonas</taxon>
    </lineage>
</organism>
<dbReference type="KEGG" id="ccot:CCAX7_65300"/>
<dbReference type="FunCoup" id="A0A402CR43">
    <property type="interactions" value="6"/>
</dbReference>
<sequence length="127" mass="13663">MQLLLRWAVSAIALYLTVLLAQHFRLGMWLAPGVAGVVASVIAVAALGIVNAVIRPIVQLLAMPLTCITFGLFSFVINALMFWLVGILVPGFHVKGFVAPLFGSIVMGLISGILNHLLISDREKQRA</sequence>
<evidence type="ECO:0000313" key="1">
    <source>
        <dbReference type="EMBL" id="BDI34479.1"/>
    </source>
</evidence>
<protein>
    <submittedName>
        <fullName evidence="1">Uncharacterized protein</fullName>
    </submittedName>
</protein>
<dbReference type="Proteomes" id="UP000287394">
    <property type="component" value="Chromosome"/>
</dbReference>
<evidence type="ECO:0000313" key="2">
    <source>
        <dbReference type="Proteomes" id="UP000287394"/>
    </source>
</evidence>
<accession>A0A402CR43</accession>
<gene>
    <name evidence="1" type="ORF">CCAX7_65300</name>
</gene>
<keyword evidence="2" id="KW-1185">Reference proteome</keyword>
<reference evidence="1 2" key="1">
    <citation type="journal article" date="2019" name="Int. J. Syst. Evol. Microbiol.">
        <title>Capsulimonas corticalis gen. nov., sp. nov., an aerobic capsulated bacterium, of a novel bacterial order, Capsulimonadales ord. nov., of the class Armatimonadia of the phylum Armatimonadetes.</title>
        <authorList>
            <person name="Li J."/>
            <person name="Kudo C."/>
            <person name="Tonouchi A."/>
        </authorList>
    </citation>
    <scope>NUCLEOTIDE SEQUENCE [LARGE SCALE GENOMIC DNA]</scope>
    <source>
        <strain evidence="1 2">AX-7</strain>
    </source>
</reference>
<dbReference type="PANTHER" id="PTHR37309">
    <property type="entry name" value="SLR0284 PROTEIN"/>
    <property type="match status" value="1"/>
</dbReference>
<proteinExistence type="predicted"/>
<dbReference type="RefSeq" id="WP_119319840.1">
    <property type="nucleotide sequence ID" value="NZ_AP025739.1"/>
</dbReference>
<dbReference type="AlphaFoldDB" id="A0A402CR43"/>
<dbReference type="EMBL" id="AP025739">
    <property type="protein sequence ID" value="BDI34479.1"/>
    <property type="molecule type" value="Genomic_DNA"/>
</dbReference>
<name>A0A402CR43_9BACT</name>
<dbReference type="OrthoDB" id="7205479at2"/>
<dbReference type="PANTHER" id="PTHR37309:SF1">
    <property type="entry name" value="SLR0284 PROTEIN"/>
    <property type="match status" value="1"/>
</dbReference>
<dbReference type="InterPro" id="IPR007165">
    <property type="entry name" value="Phage_holin_4_2"/>
</dbReference>